<dbReference type="InterPro" id="IPR002491">
    <property type="entry name" value="ABC_transptr_periplasmic_BD"/>
</dbReference>
<evidence type="ECO:0000256" key="3">
    <source>
        <dbReference type="ARBA" id="ARBA00006350"/>
    </source>
</evidence>
<dbReference type="KEGG" id="arf:AR1Y2_3232"/>
<evidence type="ECO:0000256" key="6">
    <source>
        <dbReference type="ARBA" id="ARBA00023277"/>
    </source>
</evidence>
<dbReference type="InterPro" id="IPR013785">
    <property type="entry name" value="Aldolase_TIM"/>
</dbReference>
<comment type="similarity">
    <text evidence="3">Belongs to the HPS/KGPDC family. HPS subfamily.</text>
</comment>
<keyword evidence="6" id="KW-0119">Carbohydrate metabolism</keyword>
<dbReference type="Gene3D" id="3.20.20.70">
    <property type="entry name" value="Aldolase class I"/>
    <property type="match status" value="1"/>
</dbReference>
<organism evidence="8 9">
    <name type="scientific">Anaerostipes rhamnosivorans</name>
    <dbReference type="NCBI Taxonomy" id="1229621"/>
    <lineage>
        <taxon>Bacteria</taxon>
        <taxon>Bacillati</taxon>
        <taxon>Bacillota</taxon>
        <taxon>Clostridia</taxon>
        <taxon>Lachnospirales</taxon>
        <taxon>Lachnospiraceae</taxon>
        <taxon>Anaerostipes</taxon>
    </lineage>
</organism>
<gene>
    <name evidence="8" type="ORF">AR1Y2_3232</name>
</gene>
<dbReference type="AlphaFoldDB" id="A0A4P8IGY3"/>
<dbReference type="NCBIfam" id="TIGR03128">
    <property type="entry name" value="RuMP_HxlA"/>
    <property type="match status" value="1"/>
</dbReference>
<reference evidence="8 9" key="1">
    <citation type="submission" date="2019-05" db="EMBL/GenBank/DDBJ databases">
        <title>Complete genome sequencing of Anaerostipes rhamnosivorans.</title>
        <authorList>
            <person name="Bui T.P.N."/>
            <person name="de Vos W.M."/>
        </authorList>
    </citation>
    <scope>NUCLEOTIDE SEQUENCE [LARGE SCALE GENOMIC DNA]</scope>
    <source>
        <strain evidence="8 9">1y2</strain>
    </source>
</reference>
<keyword evidence="5 8" id="KW-0456">Lyase</keyword>
<feature type="domain" description="Fe/B12 periplasmic-binding" evidence="7">
    <location>
        <begin position="119"/>
        <end position="208"/>
    </location>
</feature>
<dbReference type="GO" id="GO:0019647">
    <property type="term" value="P:formaldehyde assimilation via ribulose monophosphate cycle"/>
    <property type="evidence" value="ECO:0007669"/>
    <property type="project" value="UniProtKB-UniPathway"/>
</dbReference>
<evidence type="ECO:0000256" key="5">
    <source>
        <dbReference type="ARBA" id="ARBA00023239"/>
    </source>
</evidence>
<comment type="catalytic activity">
    <reaction evidence="1">
        <text>D-ribulose 5-phosphate + formaldehyde = D-arabino-hex-3-ulose 6-phosphate</text>
        <dbReference type="Rhea" id="RHEA:25201"/>
        <dbReference type="ChEBI" id="CHEBI:16842"/>
        <dbReference type="ChEBI" id="CHEBI:58121"/>
        <dbReference type="ChEBI" id="CHEBI:58542"/>
        <dbReference type="EC" id="4.1.2.43"/>
    </reaction>
</comment>
<proteinExistence type="inferred from homology"/>
<dbReference type="InterPro" id="IPR017553">
    <property type="entry name" value="3-hexulose-6-phosphate_synth"/>
</dbReference>
<evidence type="ECO:0000256" key="4">
    <source>
        <dbReference type="ARBA" id="ARBA00012890"/>
    </source>
</evidence>
<sequence length="208" mass="22584">MKLQLALDEMPLVDALRFADKVAEHVDIIEIGTPFVMDEGMRGVREFHRFFPDKEILADLKIMDGGYLEASYAYEAGAAYATILGVSDNLTIEGALKAARDFERKLVVDMICVEDLPSRIAKMEEIGVDILAVHTGADQQAAGREPIEDLKVMTENAKKAQIAVAGGINSKTIDKYVALKPEIIIVGSAIGHAEDPVAEAKAIKDAML</sequence>
<dbReference type="InterPro" id="IPR011060">
    <property type="entry name" value="RibuloseP-bd_barrel"/>
</dbReference>
<dbReference type="SMART" id="SM00934">
    <property type="entry name" value="OMPdecase"/>
    <property type="match status" value="1"/>
</dbReference>
<evidence type="ECO:0000256" key="2">
    <source>
        <dbReference type="ARBA" id="ARBA00005014"/>
    </source>
</evidence>
<dbReference type="GO" id="GO:0006207">
    <property type="term" value="P:'de novo' pyrimidine nucleobase biosynthetic process"/>
    <property type="evidence" value="ECO:0007669"/>
    <property type="project" value="InterPro"/>
</dbReference>
<dbReference type="OrthoDB" id="43475at2"/>
<evidence type="ECO:0000313" key="8">
    <source>
        <dbReference type="EMBL" id="QCP36686.1"/>
    </source>
</evidence>
<dbReference type="PROSITE" id="PS50983">
    <property type="entry name" value="FE_B12_PBP"/>
    <property type="match status" value="1"/>
</dbReference>
<dbReference type="EMBL" id="CP040058">
    <property type="protein sequence ID" value="QCP36686.1"/>
    <property type="molecule type" value="Genomic_DNA"/>
</dbReference>
<evidence type="ECO:0000313" key="9">
    <source>
        <dbReference type="Proteomes" id="UP000298653"/>
    </source>
</evidence>
<comment type="pathway">
    <text evidence="2">One-carbon metabolism; formaldehyde assimilation via RuMP pathway; D-fructose 6-phosphate from D-ribulose 5-phosphate and formaldehyde: step 1/2.</text>
</comment>
<dbReference type="PANTHER" id="PTHR35039">
    <property type="entry name" value="3-KETO-L-GULONATE-6-PHOSPHATE DECARBOXYLASE SGBH-RELATED"/>
    <property type="match status" value="1"/>
</dbReference>
<dbReference type="GO" id="GO:0033982">
    <property type="term" value="F:3-dehydro-L-gulonate-6-phosphate decarboxylase activity"/>
    <property type="evidence" value="ECO:0007669"/>
    <property type="project" value="TreeGrafter"/>
</dbReference>
<dbReference type="RefSeq" id="WP_137329870.1">
    <property type="nucleotide sequence ID" value="NZ_CP040058.1"/>
</dbReference>
<dbReference type="SUPFAM" id="SSF51366">
    <property type="entry name" value="Ribulose-phoshate binding barrel"/>
    <property type="match status" value="1"/>
</dbReference>
<keyword evidence="9" id="KW-1185">Reference proteome</keyword>
<dbReference type="EC" id="4.1.2.43" evidence="4"/>
<dbReference type="PANTHER" id="PTHR35039:SF3">
    <property type="entry name" value="3-KETO-L-GULONATE-6-PHOSPHATE DECARBOXYLASE SGBH-RELATED"/>
    <property type="match status" value="1"/>
</dbReference>
<dbReference type="FunFam" id="3.20.20.70:FF:000022">
    <property type="entry name" value="3-keto-L-gulonate-6-phosphate decarboxylase UlaD"/>
    <property type="match status" value="1"/>
</dbReference>
<evidence type="ECO:0000256" key="1">
    <source>
        <dbReference type="ARBA" id="ARBA00000718"/>
    </source>
</evidence>
<dbReference type="GO" id="GO:0043801">
    <property type="term" value="F:hexulose-6-phosphate synthase activity"/>
    <property type="evidence" value="ECO:0007669"/>
    <property type="project" value="UniProtKB-EC"/>
</dbReference>
<protein>
    <recommendedName>
        <fullName evidence="4">3-hexulose-6-phosphate synthase</fullName>
        <ecNumber evidence="4">4.1.2.43</ecNumber>
    </recommendedName>
</protein>
<dbReference type="GO" id="GO:0004590">
    <property type="term" value="F:orotidine-5'-phosphate decarboxylase activity"/>
    <property type="evidence" value="ECO:0007669"/>
    <property type="project" value="InterPro"/>
</dbReference>
<name>A0A4P8IGY3_9FIRM</name>
<accession>A0A4P8IGY3</accession>
<dbReference type="UniPathway" id="UPA00294">
    <property type="reaction ID" value="UER00434"/>
</dbReference>
<dbReference type="InterPro" id="IPR001754">
    <property type="entry name" value="OMPdeCOase_dom"/>
</dbReference>
<evidence type="ECO:0000259" key="7">
    <source>
        <dbReference type="PROSITE" id="PS50983"/>
    </source>
</evidence>
<dbReference type="Proteomes" id="UP000298653">
    <property type="component" value="Chromosome"/>
</dbReference>
<dbReference type="GO" id="GO:0019854">
    <property type="term" value="P:L-ascorbic acid catabolic process"/>
    <property type="evidence" value="ECO:0007669"/>
    <property type="project" value="TreeGrafter"/>
</dbReference>
<dbReference type="Pfam" id="PF00215">
    <property type="entry name" value="OMPdecase"/>
    <property type="match status" value="1"/>
</dbReference>